<dbReference type="InterPro" id="IPR036514">
    <property type="entry name" value="SGNH_hydro_sf"/>
</dbReference>
<dbReference type="Pfam" id="PF13472">
    <property type="entry name" value="Lipase_GDSL_2"/>
    <property type="match status" value="1"/>
</dbReference>
<evidence type="ECO:0000313" key="3">
    <source>
        <dbReference type="Proteomes" id="UP000010798"/>
    </source>
</evidence>
<dbReference type="OrthoDB" id="253099at2"/>
<dbReference type="KEGG" id="saci:Sinac_2789"/>
<dbReference type="InterPro" id="IPR051532">
    <property type="entry name" value="Ester_Hydrolysis_Enzymes"/>
</dbReference>
<dbReference type="Proteomes" id="UP000010798">
    <property type="component" value="Chromosome"/>
</dbReference>
<protein>
    <submittedName>
        <fullName evidence="2">Lysophospholipase L1-like esterase</fullName>
    </submittedName>
</protein>
<dbReference type="RefSeq" id="WP_015246233.1">
    <property type="nucleotide sequence ID" value="NC_019892.1"/>
</dbReference>
<name>L0DCW1_SINAD</name>
<evidence type="ECO:0000259" key="1">
    <source>
        <dbReference type="Pfam" id="PF13472"/>
    </source>
</evidence>
<dbReference type="Gene3D" id="3.40.50.1110">
    <property type="entry name" value="SGNH hydrolase"/>
    <property type="match status" value="1"/>
</dbReference>
<dbReference type="GO" id="GO:0004622">
    <property type="term" value="F:phosphatidylcholine lysophospholipase activity"/>
    <property type="evidence" value="ECO:0007669"/>
    <property type="project" value="TreeGrafter"/>
</dbReference>
<dbReference type="AlphaFoldDB" id="L0DCW1"/>
<feature type="domain" description="SGNH hydrolase-type esterase" evidence="1">
    <location>
        <begin position="35"/>
        <end position="220"/>
    </location>
</feature>
<gene>
    <name evidence="2" type="ordered locus">Sinac_2789</name>
</gene>
<dbReference type="STRING" id="886293.Sinac_2789"/>
<evidence type="ECO:0000313" key="2">
    <source>
        <dbReference type="EMBL" id="AGA27082.1"/>
    </source>
</evidence>
<dbReference type="InterPro" id="IPR013830">
    <property type="entry name" value="SGNH_hydro"/>
</dbReference>
<proteinExistence type="predicted"/>
<accession>L0DCW1</accession>
<dbReference type="EMBL" id="CP003364">
    <property type="protein sequence ID" value="AGA27082.1"/>
    <property type="molecule type" value="Genomic_DNA"/>
</dbReference>
<dbReference type="eggNOG" id="COG2755">
    <property type="taxonomic scope" value="Bacteria"/>
</dbReference>
<reference evidence="2 3" key="1">
    <citation type="submission" date="2012-02" db="EMBL/GenBank/DDBJ databases">
        <title>Complete sequence of chromosome of Singulisphaera acidiphila DSM 18658.</title>
        <authorList>
            <consortium name="US DOE Joint Genome Institute (JGI-PGF)"/>
            <person name="Lucas S."/>
            <person name="Copeland A."/>
            <person name="Lapidus A."/>
            <person name="Glavina del Rio T."/>
            <person name="Dalin E."/>
            <person name="Tice H."/>
            <person name="Bruce D."/>
            <person name="Goodwin L."/>
            <person name="Pitluck S."/>
            <person name="Peters L."/>
            <person name="Ovchinnikova G."/>
            <person name="Chertkov O."/>
            <person name="Kyrpides N."/>
            <person name="Mavromatis K."/>
            <person name="Ivanova N."/>
            <person name="Brettin T."/>
            <person name="Detter J.C."/>
            <person name="Han C."/>
            <person name="Larimer F."/>
            <person name="Land M."/>
            <person name="Hauser L."/>
            <person name="Markowitz V."/>
            <person name="Cheng J.-F."/>
            <person name="Hugenholtz P."/>
            <person name="Woyke T."/>
            <person name="Wu D."/>
            <person name="Tindall B."/>
            <person name="Pomrenke H."/>
            <person name="Brambilla E."/>
            <person name="Klenk H.-P."/>
            <person name="Eisen J.A."/>
        </authorList>
    </citation>
    <scope>NUCLEOTIDE SEQUENCE [LARGE SCALE GENOMIC DNA]</scope>
    <source>
        <strain evidence="3">ATCC BAA-1392 / DSM 18658 / VKM B-2454 / MOB10</strain>
    </source>
</reference>
<keyword evidence="3" id="KW-1185">Reference proteome</keyword>
<organism evidence="2 3">
    <name type="scientific">Singulisphaera acidiphila (strain ATCC BAA-1392 / DSM 18658 / VKM B-2454 / MOB10)</name>
    <dbReference type="NCBI Taxonomy" id="886293"/>
    <lineage>
        <taxon>Bacteria</taxon>
        <taxon>Pseudomonadati</taxon>
        <taxon>Planctomycetota</taxon>
        <taxon>Planctomycetia</taxon>
        <taxon>Isosphaerales</taxon>
        <taxon>Isosphaeraceae</taxon>
        <taxon>Singulisphaera</taxon>
    </lineage>
</organism>
<sequence>MNRPILHPRGYLPLVAVAILSAMIGAPERAPRVLLLGDSITLGVRPGVAANQTFGGQLETMIKARGLDASIINVGIGGERTDQALARLSEVLKANRPDIVLLMYGTNDSYVDFGRKTSRLAIDQYRKNYGELIERIEQTGAKTVLMTPPRWADDAPPNGLGENPNLRLEPFVELVRAIARERKRPLVDHYAVWSTARQNGVELMKWTTDGCHPNPDGHRAIAEEILPNLQPLLTATIPGKG</sequence>
<dbReference type="PANTHER" id="PTHR30383">
    <property type="entry name" value="THIOESTERASE 1/PROTEASE 1/LYSOPHOSPHOLIPASE L1"/>
    <property type="match status" value="1"/>
</dbReference>
<dbReference type="PANTHER" id="PTHR30383:SF5">
    <property type="entry name" value="SGNH HYDROLASE-TYPE ESTERASE DOMAIN-CONTAINING PROTEIN"/>
    <property type="match status" value="1"/>
</dbReference>
<dbReference type="HOGENOM" id="CLU_051989_5_2_0"/>
<dbReference type="SUPFAM" id="SSF52266">
    <property type="entry name" value="SGNH hydrolase"/>
    <property type="match status" value="1"/>
</dbReference>